<proteinExistence type="predicted"/>
<gene>
    <name evidence="2" type="ORF">M5D96_012278</name>
</gene>
<protein>
    <submittedName>
        <fullName evidence="2">Uncharacterized protein</fullName>
    </submittedName>
</protein>
<feature type="region of interest" description="Disordered" evidence="1">
    <location>
        <begin position="43"/>
        <end position="83"/>
    </location>
</feature>
<evidence type="ECO:0000313" key="3">
    <source>
        <dbReference type="Proteomes" id="UP001059596"/>
    </source>
</evidence>
<feature type="compositionally biased region" description="Basic residues" evidence="1">
    <location>
        <begin position="61"/>
        <end position="75"/>
    </location>
</feature>
<dbReference type="AlphaFoldDB" id="A0A9P9YDH0"/>
<comment type="caution">
    <text evidence="2">The sequence shown here is derived from an EMBL/GenBank/DDBJ whole genome shotgun (WGS) entry which is preliminary data.</text>
</comment>
<keyword evidence="3" id="KW-1185">Reference proteome</keyword>
<dbReference type="EMBL" id="JAMKOV010000053">
    <property type="protein sequence ID" value="KAI8034931.1"/>
    <property type="molecule type" value="Genomic_DNA"/>
</dbReference>
<organism evidence="2 3">
    <name type="scientific">Drosophila gunungcola</name>
    <name type="common">fruit fly</name>
    <dbReference type="NCBI Taxonomy" id="103775"/>
    <lineage>
        <taxon>Eukaryota</taxon>
        <taxon>Metazoa</taxon>
        <taxon>Ecdysozoa</taxon>
        <taxon>Arthropoda</taxon>
        <taxon>Hexapoda</taxon>
        <taxon>Insecta</taxon>
        <taxon>Pterygota</taxon>
        <taxon>Neoptera</taxon>
        <taxon>Endopterygota</taxon>
        <taxon>Diptera</taxon>
        <taxon>Brachycera</taxon>
        <taxon>Muscomorpha</taxon>
        <taxon>Ephydroidea</taxon>
        <taxon>Drosophilidae</taxon>
        <taxon>Drosophila</taxon>
        <taxon>Sophophora</taxon>
    </lineage>
</organism>
<name>A0A9P9YDH0_9MUSC</name>
<reference evidence="2" key="1">
    <citation type="journal article" date="2023" name="Genome Biol. Evol.">
        <title>Long-read-based Genome Assembly of Drosophila gunungcola Reveals Fewer Chemosensory Genes in Flower-breeding Species.</title>
        <authorList>
            <person name="Negi A."/>
            <person name="Liao B.Y."/>
            <person name="Yeh S.D."/>
        </authorList>
    </citation>
    <scope>NUCLEOTIDE SEQUENCE</scope>
    <source>
        <strain evidence="2">Sukarami</strain>
    </source>
</reference>
<evidence type="ECO:0000313" key="2">
    <source>
        <dbReference type="EMBL" id="KAI8034931.1"/>
    </source>
</evidence>
<dbReference type="Proteomes" id="UP001059596">
    <property type="component" value="Unassembled WGS sequence"/>
</dbReference>
<evidence type="ECO:0000256" key="1">
    <source>
        <dbReference type="SAM" id="MobiDB-lite"/>
    </source>
</evidence>
<accession>A0A9P9YDH0</accession>
<sequence>MPGLHGNHLTKANQTEPNRTGRPFPCGAYVCIYIPATGQSIQKTENRSGGVHKLSPVEKRGIRRQKNRRKQKRQRQQQQQPHS</sequence>
<feature type="region of interest" description="Disordered" evidence="1">
    <location>
        <begin position="1"/>
        <end position="22"/>
    </location>
</feature>